<evidence type="ECO:0000313" key="5">
    <source>
        <dbReference type="EMBL" id="KAA1095764.1"/>
    </source>
</evidence>
<evidence type="ECO:0000256" key="1">
    <source>
        <dbReference type="SAM" id="MobiDB-lite"/>
    </source>
</evidence>
<dbReference type="OrthoDB" id="10257948at2759"/>
<gene>
    <name evidence="3" type="ORF">PGT21_024796</name>
    <name evidence="4" type="ORF">PGTUg99_015895</name>
    <name evidence="5" type="ORF">PGTUg99_029178</name>
</gene>
<dbReference type="Pfam" id="PF00085">
    <property type="entry name" value="Thioredoxin"/>
    <property type="match status" value="1"/>
</dbReference>
<sequence>MATSTTGKIGSITEKRRNESEDDDEEVEDDEKLLAQLDDDFELNGIRERRLEELRKEVAKNQQMSEDNHGRYVEIKLEKKLIQITAKAKTSVVHFFHPDFERCKTMDKKLEELASKYFSTRFLKVNVANVPWLVEKLQIKVLPCVVGFLDGISKERIVGFEGITGESSKEINAKALELLLKRADLIKDEVNIGSAQAHHQREIFGSAIRQDSDGNSSDWDD</sequence>
<proteinExistence type="predicted"/>
<evidence type="ECO:0000313" key="7">
    <source>
        <dbReference type="Proteomes" id="UP000325313"/>
    </source>
</evidence>
<dbReference type="Gene3D" id="3.40.30.10">
    <property type="entry name" value="Glutaredoxin"/>
    <property type="match status" value="1"/>
</dbReference>
<dbReference type="EMBL" id="VDEP01000371">
    <property type="protein sequence ID" value="KAA1095764.1"/>
    <property type="molecule type" value="Genomic_DNA"/>
</dbReference>
<dbReference type="SUPFAM" id="SSF52833">
    <property type="entry name" value="Thioredoxin-like"/>
    <property type="match status" value="1"/>
</dbReference>
<comment type="caution">
    <text evidence="3">The sequence shown here is derived from an EMBL/GenBank/DDBJ whole genome shotgun (WGS) entry which is preliminary data.</text>
</comment>
<evidence type="ECO:0000259" key="2">
    <source>
        <dbReference type="Pfam" id="PF00085"/>
    </source>
</evidence>
<dbReference type="InterPro" id="IPR013766">
    <property type="entry name" value="Thioredoxin_domain"/>
</dbReference>
<dbReference type="CDD" id="cd02989">
    <property type="entry name" value="Phd_like_TxnDC9"/>
    <property type="match status" value="1"/>
</dbReference>
<dbReference type="EMBL" id="VSWC01000196">
    <property type="protein sequence ID" value="KAA1066197.1"/>
    <property type="molecule type" value="Genomic_DNA"/>
</dbReference>
<evidence type="ECO:0000313" key="3">
    <source>
        <dbReference type="EMBL" id="KAA1066197.1"/>
    </source>
</evidence>
<evidence type="ECO:0000313" key="6">
    <source>
        <dbReference type="Proteomes" id="UP000324748"/>
    </source>
</evidence>
<dbReference type="AlphaFoldDB" id="A0A5B0LMM6"/>
<keyword evidence="6" id="KW-1185">Reference proteome</keyword>
<accession>A0A5B0LMM6</accession>
<dbReference type="EMBL" id="VDEP01000477">
    <property type="protein sequence ID" value="KAA1072672.1"/>
    <property type="molecule type" value="Genomic_DNA"/>
</dbReference>
<dbReference type="InterPro" id="IPR036249">
    <property type="entry name" value="Thioredoxin-like_sf"/>
</dbReference>
<evidence type="ECO:0000313" key="4">
    <source>
        <dbReference type="EMBL" id="KAA1072672.1"/>
    </source>
</evidence>
<feature type="compositionally biased region" description="Acidic residues" evidence="1">
    <location>
        <begin position="20"/>
        <end position="30"/>
    </location>
</feature>
<protein>
    <recommendedName>
        <fullName evidence="2">Thioredoxin domain-containing protein</fullName>
    </recommendedName>
</protein>
<feature type="region of interest" description="Disordered" evidence="1">
    <location>
        <begin position="1"/>
        <end position="30"/>
    </location>
</feature>
<name>A0A5B0LMM6_PUCGR</name>
<dbReference type="Proteomes" id="UP000324748">
    <property type="component" value="Unassembled WGS sequence"/>
</dbReference>
<feature type="domain" description="Thioredoxin" evidence="2">
    <location>
        <begin position="84"/>
        <end position="159"/>
    </location>
</feature>
<dbReference type="PANTHER" id="PTHR21148">
    <property type="entry name" value="THIOREDOXIN DOMAIN-CONTAINING PROTEIN 9"/>
    <property type="match status" value="1"/>
</dbReference>
<dbReference type="Proteomes" id="UP000325313">
    <property type="component" value="Unassembled WGS sequence"/>
</dbReference>
<organism evidence="3 6">
    <name type="scientific">Puccinia graminis f. sp. tritici</name>
    <dbReference type="NCBI Taxonomy" id="56615"/>
    <lineage>
        <taxon>Eukaryota</taxon>
        <taxon>Fungi</taxon>
        <taxon>Dikarya</taxon>
        <taxon>Basidiomycota</taxon>
        <taxon>Pucciniomycotina</taxon>
        <taxon>Pucciniomycetes</taxon>
        <taxon>Pucciniales</taxon>
        <taxon>Pucciniaceae</taxon>
        <taxon>Puccinia</taxon>
    </lineage>
</organism>
<reference evidence="6 7" key="1">
    <citation type="submission" date="2019-05" db="EMBL/GenBank/DDBJ databases">
        <title>Emergence of the Ug99 lineage of the wheat stem rust pathogen through somatic hybridization.</title>
        <authorList>
            <person name="Li F."/>
            <person name="Upadhyaya N.M."/>
            <person name="Sperschneider J."/>
            <person name="Matny O."/>
            <person name="Nguyen-Phuc H."/>
            <person name="Mago R."/>
            <person name="Raley C."/>
            <person name="Miller M.E."/>
            <person name="Silverstein K.A.T."/>
            <person name="Henningsen E."/>
            <person name="Hirsch C.D."/>
            <person name="Visser B."/>
            <person name="Pretorius Z.A."/>
            <person name="Steffenson B.J."/>
            <person name="Schwessinger B."/>
            <person name="Dodds P.N."/>
            <person name="Figueroa M."/>
        </authorList>
    </citation>
    <scope>NUCLEOTIDE SEQUENCE [LARGE SCALE GENOMIC DNA]</scope>
    <source>
        <strain evidence="3">21-0</strain>
        <strain evidence="4 7">Ug99</strain>
    </source>
</reference>